<organism evidence="9 10">
    <name type="scientific">Pandoraea terrae</name>
    <dbReference type="NCBI Taxonomy" id="1537710"/>
    <lineage>
        <taxon>Bacteria</taxon>
        <taxon>Pseudomonadati</taxon>
        <taxon>Pseudomonadota</taxon>
        <taxon>Betaproteobacteria</taxon>
        <taxon>Burkholderiales</taxon>
        <taxon>Burkholderiaceae</taxon>
        <taxon>Pandoraea</taxon>
    </lineage>
</organism>
<comment type="catalytic activity">
    <reaction evidence="6 8">
        <text>a fatty acyl-[ACP] + S-adenosyl-L-methionine = an N-acyl-L-homoserine lactone + S-methyl-5'-thioadenosine + holo-[ACP] + H(+)</text>
        <dbReference type="Rhea" id="RHEA:10096"/>
        <dbReference type="Rhea" id="RHEA-COMP:9685"/>
        <dbReference type="Rhea" id="RHEA-COMP:14125"/>
        <dbReference type="ChEBI" id="CHEBI:15378"/>
        <dbReference type="ChEBI" id="CHEBI:17509"/>
        <dbReference type="ChEBI" id="CHEBI:55474"/>
        <dbReference type="ChEBI" id="CHEBI:59789"/>
        <dbReference type="ChEBI" id="CHEBI:64479"/>
        <dbReference type="ChEBI" id="CHEBI:138651"/>
        <dbReference type="EC" id="2.3.1.184"/>
    </reaction>
</comment>
<dbReference type="PROSITE" id="PS00949">
    <property type="entry name" value="AUTOINDUCER_SYNTH_1"/>
    <property type="match status" value="1"/>
</dbReference>
<protein>
    <recommendedName>
        <fullName evidence="1 8">Acyl-homoserine-lactone synthase</fullName>
        <ecNumber evidence="1 8">2.3.1.184</ecNumber>
    </recommendedName>
    <alternativeName>
        <fullName evidence="8">Autoinducer synthesis protein</fullName>
    </alternativeName>
</protein>
<accession>A0A5E4ZGU7</accession>
<dbReference type="PROSITE" id="PS51187">
    <property type="entry name" value="AUTOINDUCER_SYNTH_2"/>
    <property type="match status" value="1"/>
</dbReference>
<dbReference type="EC" id="2.3.1.184" evidence="1 8"/>
<dbReference type="AlphaFoldDB" id="A0A5E4ZGU7"/>
<name>A0A5E4ZGU7_9BURK</name>
<keyword evidence="5 7" id="KW-0071">Autoinducer synthesis</keyword>
<dbReference type="InterPro" id="IPR016181">
    <property type="entry name" value="Acyl_CoA_acyltransferase"/>
</dbReference>
<dbReference type="RefSeq" id="WP_150700195.1">
    <property type="nucleotide sequence ID" value="NZ_CABPRZ010000043.1"/>
</dbReference>
<dbReference type="InterPro" id="IPR018311">
    <property type="entry name" value="Autoind_synth_CS"/>
</dbReference>
<proteinExistence type="inferred from homology"/>
<evidence type="ECO:0000313" key="10">
    <source>
        <dbReference type="Proteomes" id="UP000414233"/>
    </source>
</evidence>
<gene>
    <name evidence="9" type="primary">anoI</name>
    <name evidence="9" type="ORF">PTE30175_05485</name>
</gene>
<evidence type="ECO:0000256" key="6">
    <source>
        <dbReference type="ARBA" id="ARBA00048576"/>
    </source>
</evidence>
<keyword evidence="4 8" id="KW-0949">S-adenosyl-L-methionine</keyword>
<sequence length="208" mass="22972">MKVSVHVGRDLPPATSAAIARFRHKIFVERLGWSLPESGPREERDEFDRGDTMYIMFRDSHDDVVATVRLLPSTGPGLLIDNFPALLGDTPVPRNASVWELSRLAAVWPTADHRVLAIRTEPSPANPTSSANTQHCALHALLAESVRVARLHGAIQFIGVTYVSMERLFRRIGVTAHRLGPVQRIDARQVAAYRIDFDPATLAALNLA</sequence>
<reference evidence="9 10" key="1">
    <citation type="submission" date="2019-08" db="EMBL/GenBank/DDBJ databases">
        <authorList>
            <person name="Peeters C."/>
        </authorList>
    </citation>
    <scope>NUCLEOTIDE SEQUENCE [LARGE SCALE GENOMIC DNA]</scope>
    <source>
        <strain evidence="9 10">LMG 30175</strain>
    </source>
</reference>
<evidence type="ECO:0000256" key="5">
    <source>
        <dbReference type="ARBA" id="ARBA00022929"/>
    </source>
</evidence>
<dbReference type="SUPFAM" id="SSF55729">
    <property type="entry name" value="Acyl-CoA N-acyltransferases (Nat)"/>
    <property type="match status" value="1"/>
</dbReference>
<keyword evidence="2 7" id="KW-0673">Quorum sensing</keyword>
<evidence type="ECO:0000256" key="2">
    <source>
        <dbReference type="ARBA" id="ARBA00022654"/>
    </source>
</evidence>
<evidence type="ECO:0000256" key="8">
    <source>
        <dbReference type="RuleBase" id="RU361135"/>
    </source>
</evidence>
<dbReference type="GO" id="GO:0009372">
    <property type="term" value="P:quorum sensing"/>
    <property type="evidence" value="ECO:0007669"/>
    <property type="project" value="UniProtKB-UniRule"/>
</dbReference>
<evidence type="ECO:0000256" key="7">
    <source>
        <dbReference type="PROSITE-ProRule" id="PRU00533"/>
    </source>
</evidence>
<dbReference type="EMBL" id="CABPRZ010000043">
    <property type="protein sequence ID" value="VVE59510.1"/>
    <property type="molecule type" value="Genomic_DNA"/>
</dbReference>
<evidence type="ECO:0000256" key="4">
    <source>
        <dbReference type="ARBA" id="ARBA00022691"/>
    </source>
</evidence>
<dbReference type="Proteomes" id="UP000414233">
    <property type="component" value="Unassembled WGS sequence"/>
</dbReference>
<evidence type="ECO:0000313" key="9">
    <source>
        <dbReference type="EMBL" id="VVE59510.1"/>
    </source>
</evidence>
<keyword evidence="3 8" id="KW-0808">Transferase</keyword>
<dbReference type="InterPro" id="IPR001690">
    <property type="entry name" value="Autoind_synthase"/>
</dbReference>
<dbReference type="OrthoDB" id="6023281at2"/>
<dbReference type="PANTHER" id="PTHR39322">
    <property type="entry name" value="ACYL-HOMOSERINE-LACTONE SYNTHASE"/>
    <property type="match status" value="1"/>
</dbReference>
<keyword evidence="10" id="KW-1185">Reference proteome</keyword>
<dbReference type="GO" id="GO:0061579">
    <property type="term" value="F:N-acyl homoserine lactone synthase activity"/>
    <property type="evidence" value="ECO:0007669"/>
    <property type="project" value="UniProtKB-UniRule"/>
</dbReference>
<dbReference type="GO" id="GO:0007165">
    <property type="term" value="P:signal transduction"/>
    <property type="evidence" value="ECO:0007669"/>
    <property type="project" value="TreeGrafter"/>
</dbReference>
<dbReference type="PRINTS" id="PR01549">
    <property type="entry name" value="AUTOINDCRSYN"/>
</dbReference>
<evidence type="ECO:0000256" key="1">
    <source>
        <dbReference type="ARBA" id="ARBA00012340"/>
    </source>
</evidence>
<dbReference type="Gene3D" id="3.40.630.30">
    <property type="match status" value="1"/>
</dbReference>
<keyword evidence="9" id="KW-0012">Acyltransferase</keyword>
<comment type="similarity">
    <text evidence="7 8">Belongs to the autoinducer synthase family.</text>
</comment>
<evidence type="ECO:0000256" key="3">
    <source>
        <dbReference type="ARBA" id="ARBA00022679"/>
    </source>
</evidence>
<dbReference type="Pfam" id="PF00765">
    <property type="entry name" value="Autoind_synth"/>
    <property type="match status" value="1"/>
</dbReference>
<dbReference type="PANTHER" id="PTHR39322:SF1">
    <property type="entry name" value="ISOVALERYL-HOMOSERINE LACTONE SYNTHASE"/>
    <property type="match status" value="1"/>
</dbReference>